<feature type="transmembrane region" description="Helical" evidence="1">
    <location>
        <begin position="33"/>
        <end position="53"/>
    </location>
</feature>
<accession>A0A7G9RWR6</accession>
<dbReference type="Proteomes" id="UP000515928">
    <property type="component" value="Chromosome"/>
</dbReference>
<dbReference type="EMBL" id="CP060715">
    <property type="protein sequence ID" value="QNN60041.1"/>
    <property type="molecule type" value="Genomic_DNA"/>
</dbReference>
<dbReference type="GO" id="GO:0016740">
    <property type="term" value="F:transferase activity"/>
    <property type="evidence" value="ECO:0007669"/>
    <property type="project" value="UniProtKB-KW"/>
</dbReference>
<name>A0A7G9RWR6_9FIRM</name>
<keyword evidence="3" id="KW-0808">Transferase</keyword>
<dbReference type="SUPFAM" id="SSF56059">
    <property type="entry name" value="Glutathione synthetase ATP-binding domain-like"/>
    <property type="match status" value="1"/>
</dbReference>
<sequence>MNRIKYYFRRLKSLDYKNMIRTAKEIAKKNHKFSFFIFIDMIWCSIFYQSGYIDYYEFEFYLLNRKERQTFITGGIANSIIVKYNQKEFRHLFADKVNFNKTFKNYIGRDYLDIREASLEEVNAFLLRHEFFMAKAIDSLMGHGVEKFESKEIENVEAFVAKRLENRQFLFEEYFIQHPELSRLYPDSVNTIRMITFFDGKDVHILEGVLKLGNGGNLDNFGAGGMYTVLSDDGIVQYPAFDKNDIAYKQHPITHQDLIGFKIPLYEDVCELLDKAARVVPEIQYVGWDVAISATKPVLIEGNYNTGVFQMKPSLTGVKTGLLPKFSSIIEL</sequence>
<keyword evidence="1" id="KW-1133">Transmembrane helix</keyword>
<organism evidence="3 4">
    <name type="scientific">Erysipelothrix inopinata</name>
    <dbReference type="NCBI Taxonomy" id="225084"/>
    <lineage>
        <taxon>Bacteria</taxon>
        <taxon>Bacillati</taxon>
        <taxon>Bacillota</taxon>
        <taxon>Erysipelotrichia</taxon>
        <taxon>Erysipelotrichales</taxon>
        <taxon>Erysipelotrichaceae</taxon>
        <taxon>Erysipelothrix</taxon>
    </lineage>
</organism>
<evidence type="ECO:0000259" key="2">
    <source>
        <dbReference type="Pfam" id="PF14397"/>
    </source>
</evidence>
<evidence type="ECO:0000313" key="4">
    <source>
        <dbReference type="Proteomes" id="UP000515928"/>
    </source>
</evidence>
<keyword evidence="1" id="KW-0472">Membrane</keyword>
<evidence type="ECO:0000256" key="1">
    <source>
        <dbReference type="SAM" id="Phobius"/>
    </source>
</evidence>
<dbReference type="KEGG" id="eio:H9L01_06585"/>
<dbReference type="Pfam" id="PF14397">
    <property type="entry name" value="ATPgrasp_ST"/>
    <property type="match status" value="1"/>
</dbReference>
<dbReference type="AlphaFoldDB" id="A0A7G9RWR6"/>
<protein>
    <submittedName>
        <fullName evidence="3">Hexapeptide transferase</fullName>
    </submittedName>
</protein>
<gene>
    <name evidence="3" type="ORF">H9L01_06585</name>
</gene>
<dbReference type="RefSeq" id="WP_187533174.1">
    <property type="nucleotide sequence ID" value="NZ_CBCSHU010000002.1"/>
</dbReference>
<keyword evidence="1" id="KW-0812">Transmembrane</keyword>
<evidence type="ECO:0000313" key="3">
    <source>
        <dbReference type="EMBL" id="QNN60041.1"/>
    </source>
</evidence>
<proteinExistence type="predicted"/>
<reference evidence="3 4" key="1">
    <citation type="submission" date="2020-08" db="EMBL/GenBank/DDBJ databases">
        <title>Genome sequence of Erysipelothrix inopinata DSM 15511T.</title>
        <authorList>
            <person name="Hyun D.-W."/>
            <person name="Bae J.-W."/>
        </authorList>
    </citation>
    <scope>NUCLEOTIDE SEQUENCE [LARGE SCALE GENOMIC DNA]</scope>
    <source>
        <strain evidence="3 4">DSM 15511</strain>
    </source>
</reference>
<keyword evidence="4" id="KW-1185">Reference proteome</keyword>
<dbReference type="InterPro" id="IPR039523">
    <property type="entry name" value="RimK-rel_E_lig_ATP-grasp"/>
</dbReference>
<feature type="domain" description="Alpha-L-glutamate ligase-related protein ATP-grasp" evidence="2">
    <location>
        <begin position="165"/>
        <end position="311"/>
    </location>
</feature>